<evidence type="ECO:0000313" key="3">
    <source>
        <dbReference type="EMBL" id="CCG97679.1"/>
    </source>
</evidence>
<dbReference type="GO" id="GO:0016757">
    <property type="term" value="F:glycosyltransferase activity"/>
    <property type="evidence" value="ECO:0007669"/>
    <property type="project" value="UniProtKB-KW"/>
</dbReference>
<dbReference type="RefSeq" id="WP_000725508.1">
    <property type="nucleotide sequence ID" value="NZ_CP007631.1"/>
</dbReference>
<reference evidence="1" key="1">
    <citation type="journal article" date="2002" name="Mol. Microbiol.">
        <title>CpsK of Streptococcus agalactiae exhibits alpha2,3-sialyltransferase activity in Haemophilus ducreyi.</title>
        <authorList>
            <person name="Chaffin D.O."/>
            <person name="McKinnon K."/>
            <person name="Rubens C.E."/>
        </authorList>
    </citation>
    <scope>NUCLEOTIDE SEQUENCE</scope>
    <source>
        <strain evidence="1">CNTC 1/82</strain>
    </source>
</reference>
<dbReference type="PATRIC" id="fig|1311.132.peg.1121"/>
<dbReference type="KEGG" id="sagg:EN73_06000"/>
<gene>
    <name evidence="1" type="primary">cpsIVK</name>
    <name evidence="2" type="synonym">cps4K</name>
    <name evidence="4" type="ORF">AX245_01525</name>
</gene>
<dbReference type="EMBL" id="HE795401">
    <property type="protein sequence ID" value="CCG97679.1"/>
    <property type="molecule type" value="Genomic_DNA"/>
</dbReference>
<protein>
    <submittedName>
        <fullName evidence="4">Capsular biosynthesis protein</fullName>
    </submittedName>
    <submittedName>
        <fullName evidence="1">Putative glycosyltransferase CpsIVK</fullName>
    </submittedName>
    <submittedName>
        <fullName evidence="2">Sialyltransferase</fullName>
    </submittedName>
</protein>
<evidence type="ECO:0000313" key="2">
    <source>
        <dbReference type="EMBL" id="CCG97597.1"/>
    </source>
</evidence>
<dbReference type="EMBL" id="HE795400">
    <property type="protein sequence ID" value="CCG97597.1"/>
    <property type="molecule type" value="Genomic_DNA"/>
</dbReference>
<dbReference type="EMBL" id="MAWT01000002">
    <property type="protein sequence ID" value="OCM72738.1"/>
    <property type="molecule type" value="Genomic_DNA"/>
</dbReference>
<dbReference type="Pfam" id="PF07922">
    <property type="entry name" value="Glyco_transf_52"/>
    <property type="match status" value="1"/>
</dbReference>
<evidence type="ECO:0000313" key="4">
    <source>
        <dbReference type="EMBL" id="OCM72738.1"/>
    </source>
</evidence>
<keyword evidence="1" id="KW-0808">Transferase</keyword>
<reference evidence="2" key="2">
    <citation type="journal article" date="2012" name="J. Infect. Dis.">
        <title>Capsular switching in group B Streptococcus CC17 hypervirulent clone: a future challenge for polysaccharide vaccine development.</title>
        <authorList>
            <person name="Bellais S."/>
            <person name="Six A."/>
            <person name="Fouet A."/>
            <person name="Longo M."/>
            <person name="Dmytruk N."/>
            <person name="Glaser P."/>
            <person name="Trieu-Cuot P."/>
            <person name="Poyart C."/>
        </authorList>
    </citation>
    <scope>NUCLEOTIDE SEQUENCE</scope>
    <source>
        <strain evidence="2">CCH09361</strain>
        <strain evidence="3">CCH10418</strain>
    </source>
</reference>
<sequence length="311" mass="36148">MKKIYICHTVYHLLITIIKISIMREQRRSIIILANKIVNIDDLCKRTNKEGILCFKLDETSSTPTTVDTITIDLIIETNGTIYLFNDDTSVARQIVRAQKNYHLIEDGYNCFQAKLFLGGSVVKRVIKTYLFKKYVPYGFSKYCLSIEVNSLVGLPHDIRSKKYKELPRKKLFDSLNKEQKSLIFKIFKTKPLTITPKSVLLLTQPLAQDKCYKTPTERFQSIQEQYDYFDDIVQEYRTLGYNVYLKVHPRDVVDYSKLRVELLPSNIPMEIIELMLTGRFECGITHSSTALDFLTCVDKKITLVDLKDIK</sequence>
<evidence type="ECO:0000313" key="1">
    <source>
        <dbReference type="EMBL" id="AAK43613.1"/>
    </source>
</evidence>
<dbReference type="KEGG" id="sage:EN72_06465"/>
<dbReference type="AlphaFoldDB" id="Q93TI4"/>
<reference evidence="2" key="3">
    <citation type="submission" date="2012-03" db="EMBL/GenBank/DDBJ databases">
        <authorList>
            <person name="TRIEU-CUOT P."/>
        </authorList>
    </citation>
    <scope>NUCLEOTIDE SEQUENCE</scope>
    <source>
        <strain evidence="2">CCH09361</strain>
        <strain evidence="3">CCH10418</strain>
    </source>
</reference>
<keyword evidence="2" id="KW-0328">Glycosyltransferase</keyword>
<name>Q93TI4_STRAG</name>
<dbReference type="EMBL" id="AF355776">
    <property type="protein sequence ID" value="AAK43613.1"/>
    <property type="molecule type" value="Genomic_DNA"/>
</dbReference>
<reference evidence="4 5" key="4">
    <citation type="journal article" date="2016" name="Sci. Rep.">
        <title>Serotype IV Streptococcus agalactiae ST-452 has arisen from large genomic recombination events between CC23 and the hypervirulent CC17 lineages.</title>
        <authorList>
            <person name="Campisi E."/>
            <person name="Rinaudo C.D."/>
            <person name="Donati C."/>
            <person name="Barucco M."/>
            <person name="Torricelli G."/>
            <person name="Edwards M.S."/>
            <person name="Baker C.J."/>
            <person name="Margarit I."/>
            <person name="Rosini R."/>
        </authorList>
    </citation>
    <scope>NUCLEOTIDE SEQUENCE [LARGE SCALE GENOMIC DNA]</scope>
    <source>
        <strain evidence="4 5">CZ-PW-140</strain>
    </source>
</reference>
<dbReference type="InterPro" id="IPR012477">
    <property type="entry name" value="Glyco_transf_52"/>
</dbReference>
<organism evidence="1">
    <name type="scientific">Streptococcus agalactiae</name>
    <dbReference type="NCBI Taxonomy" id="1311"/>
    <lineage>
        <taxon>Bacteria</taxon>
        <taxon>Bacillati</taxon>
        <taxon>Bacillota</taxon>
        <taxon>Bacilli</taxon>
        <taxon>Lactobacillales</taxon>
        <taxon>Streptococcaceae</taxon>
        <taxon>Streptococcus</taxon>
    </lineage>
</organism>
<proteinExistence type="predicted"/>
<dbReference type="Proteomes" id="UP000093122">
    <property type="component" value="Unassembled WGS sequence"/>
</dbReference>
<accession>Q93TI4</accession>
<evidence type="ECO:0000313" key="5">
    <source>
        <dbReference type="Proteomes" id="UP000093122"/>
    </source>
</evidence>